<dbReference type="Proteomes" id="UP000664844">
    <property type="component" value="Unassembled WGS sequence"/>
</dbReference>
<dbReference type="InterPro" id="IPR014030">
    <property type="entry name" value="Ketoacyl_synth_N"/>
</dbReference>
<keyword evidence="4" id="KW-1185">Reference proteome</keyword>
<reference evidence="3 4" key="1">
    <citation type="submission" date="2021-03" db="EMBL/GenBank/DDBJ databases">
        <title>Metabolic Capacity of the Antarctic Cyanobacterium Phormidium pseudopriestleyi that Sustains Oxygenic Photosynthesis in the Presence of Hydrogen Sulfide.</title>
        <authorList>
            <person name="Lumian J.E."/>
            <person name="Jungblut A.D."/>
            <person name="Dillon M.L."/>
            <person name="Hawes I."/>
            <person name="Doran P.T."/>
            <person name="Mackey T.J."/>
            <person name="Dick G.J."/>
            <person name="Grettenberger C.L."/>
            <person name="Sumner D.Y."/>
        </authorList>
    </citation>
    <scope>NUCLEOTIDE SEQUENCE [LARGE SCALE GENOMIC DNA]</scope>
    <source>
        <strain evidence="3 4">FRX01</strain>
    </source>
</reference>
<dbReference type="PANTHER" id="PTHR11712">
    <property type="entry name" value="POLYKETIDE SYNTHASE-RELATED"/>
    <property type="match status" value="1"/>
</dbReference>
<proteinExistence type="predicted"/>
<name>A0ABS3FWG7_9CYAN</name>
<feature type="domain" description="Beta-ketoacyl synthase-like N-terminal" evidence="2">
    <location>
        <begin position="66"/>
        <end position="181"/>
    </location>
</feature>
<evidence type="ECO:0000256" key="1">
    <source>
        <dbReference type="ARBA" id="ARBA00022679"/>
    </source>
</evidence>
<dbReference type="EMBL" id="JAFLQW010000549">
    <property type="protein sequence ID" value="MBO0351472.1"/>
    <property type="molecule type" value="Genomic_DNA"/>
</dbReference>
<dbReference type="Gene3D" id="3.40.47.10">
    <property type="match status" value="1"/>
</dbReference>
<protein>
    <submittedName>
        <fullName evidence="3">Beta-ketoacyl-ACP synthase</fullName>
    </submittedName>
</protein>
<dbReference type="RefSeq" id="WP_340643561.1">
    <property type="nucleotide sequence ID" value="NZ_JAFLQW010000549.1"/>
</dbReference>
<gene>
    <name evidence="3" type="ORF">J0895_20800</name>
</gene>
<comment type="caution">
    <text evidence="3">The sequence shown here is derived from an EMBL/GenBank/DDBJ whole genome shotgun (WGS) entry which is preliminary data.</text>
</comment>
<feature type="non-terminal residue" evidence="3">
    <location>
        <position position="182"/>
    </location>
</feature>
<dbReference type="Pfam" id="PF00109">
    <property type="entry name" value="ketoacyl-synt"/>
    <property type="match status" value="1"/>
</dbReference>
<dbReference type="PANTHER" id="PTHR11712:SF347">
    <property type="entry name" value="BETA KETOACYL-ACYL CARRIER PROTEIN SYNTHASE"/>
    <property type="match status" value="1"/>
</dbReference>
<dbReference type="InterPro" id="IPR016039">
    <property type="entry name" value="Thiolase-like"/>
</dbReference>
<organism evidence="3 4">
    <name type="scientific">Phormidium pseudopriestleyi FRX01</name>
    <dbReference type="NCBI Taxonomy" id="1759528"/>
    <lineage>
        <taxon>Bacteria</taxon>
        <taxon>Bacillati</taxon>
        <taxon>Cyanobacteriota</taxon>
        <taxon>Cyanophyceae</taxon>
        <taxon>Oscillatoriophycideae</taxon>
        <taxon>Oscillatoriales</taxon>
        <taxon>Oscillatoriaceae</taxon>
        <taxon>Phormidium</taxon>
    </lineage>
</organism>
<evidence type="ECO:0000259" key="2">
    <source>
        <dbReference type="Pfam" id="PF00109"/>
    </source>
</evidence>
<evidence type="ECO:0000313" key="3">
    <source>
        <dbReference type="EMBL" id="MBO0351472.1"/>
    </source>
</evidence>
<dbReference type="PROSITE" id="PS00606">
    <property type="entry name" value="KS3_1"/>
    <property type="match status" value="1"/>
</dbReference>
<sequence>MRIGHQGVQIVVTGMGLVCALGNCLEQVWQRLLRSESAIALGQPFPELPPRPLAQIGPNPACLNQLLEPVVTRALKDAGLVPPLPDGGVVIGSSRAHQGKLEQLARQFCQNPRGGDGDWGVNWLDLLPHTPAIATARQIGATGPVMAPMAACATGIWAIAQGFELIRTGQCQQVVVGAAEAP</sequence>
<dbReference type="InterPro" id="IPR000794">
    <property type="entry name" value="Beta-ketoacyl_synthase"/>
</dbReference>
<evidence type="ECO:0000313" key="4">
    <source>
        <dbReference type="Proteomes" id="UP000664844"/>
    </source>
</evidence>
<keyword evidence="1" id="KW-0808">Transferase</keyword>
<dbReference type="InterPro" id="IPR018201">
    <property type="entry name" value="Ketoacyl_synth_AS"/>
</dbReference>
<accession>A0ABS3FWG7</accession>
<dbReference type="SUPFAM" id="SSF53901">
    <property type="entry name" value="Thiolase-like"/>
    <property type="match status" value="1"/>
</dbReference>